<gene>
    <name evidence="7" type="primary">GRB2_1</name>
    <name evidence="7" type="ORF">Ciccas_002700</name>
</gene>
<accession>A0ABD2QGI8</accession>
<proteinExistence type="predicted"/>
<feature type="domain" description="SH3" evidence="6">
    <location>
        <begin position="1"/>
        <end position="58"/>
    </location>
</feature>
<dbReference type="InterPro" id="IPR000980">
    <property type="entry name" value="SH2"/>
</dbReference>
<dbReference type="InterPro" id="IPR043539">
    <property type="entry name" value="Grb2-like"/>
</dbReference>
<dbReference type="PROSITE" id="PS50001">
    <property type="entry name" value="SH2"/>
    <property type="match status" value="1"/>
</dbReference>
<keyword evidence="8" id="KW-1185">Reference proteome</keyword>
<feature type="domain" description="SH2" evidence="5">
    <location>
        <begin position="60"/>
        <end position="158"/>
    </location>
</feature>
<evidence type="ECO:0000313" key="7">
    <source>
        <dbReference type="EMBL" id="KAL3318645.1"/>
    </source>
</evidence>
<evidence type="ECO:0000256" key="4">
    <source>
        <dbReference type="PROSITE-ProRule" id="PRU00192"/>
    </source>
</evidence>
<dbReference type="PRINTS" id="PR00401">
    <property type="entry name" value="SH2DOMAIN"/>
</dbReference>
<dbReference type="Pfam" id="PF00018">
    <property type="entry name" value="SH3_1"/>
    <property type="match status" value="2"/>
</dbReference>
<organism evidence="7 8">
    <name type="scientific">Cichlidogyrus casuarinus</name>
    <dbReference type="NCBI Taxonomy" id="1844966"/>
    <lineage>
        <taxon>Eukaryota</taxon>
        <taxon>Metazoa</taxon>
        <taxon>Spiralia</taxon>
        <taxon>Lophotrochozoa</taxon>
        <taxon>Platyhelminthes</taxon>
        <taxon>Monogenea</taxon>
        <taxon>Monopisthocotylea</taxon>
        <taxon>Dactylogyridea</taxon>
        <taxon>Ancyrocephalidae</taxon>
        <taxon>Cichlidogyrus</taxon>
    </lineage>
</organism>
<evidence type="ECO:0000256" key="3">
    <source>
        <dbReference type="PROSITE-ProRule" id="PRU00191"/>
    </source>
</evidence>
<dbReference type="SMART" id="SM00252">
    <property type="entry name" value="SH2"/>
    <property type="match status" value="1"/>
</dbReference>
<keyword evidence="7" id="KW-0675">Receptor</keyword>
<dbReference type="SUPFAM" id="SSF50044">
    <property type="entry name" value="SH3-domain"/>
    <property type="match status" value="2"/>
</dbReference>
<dbReference type="EMBL" id="JBJKFK010000220">
    <property type="protein sequence ID" value="KAL3318645.1"/>
    <property type="molecule type" value="Genomic_DNA"/>
</dbReference>
<dbReference type="CDD" id="cd00174">
    <property type="entry name" value="SH3"/>
    <property type="match status" value="1"/>
</dbReference>
<dbReference type="Proteomes" id="UP001626550">
    <property type="component" value="Unassembled WGS sequence"/>
</dbReference>
<dbReference type="AlphaFoldDB" id="A0ABD2QGI8"/>
<dbReference type="SMART" id="SM00326">
    <property type="entry name" value="SH3"/>
    <property type="match status" value="2"/>
</dbReference>
<dbReference type="InterPro" id="IPR036028">
    <property type="entry name" value="SH3-like_dom_sf"/>
</dbReference>
<dbReference type="Gene3D" id="3.30.505.10">
    <property type="entry name" value="SH2 domain"/>
    <property type="match status" value="1"/>
</dbReference>
<evidence type="ECO:0000313" key="8">
    <source>
        <dbReference type="Proteomes" id="UP001626550"/>
    </source>
</evidence>
<protein>
    <submittedName>
        <fullName evidence="7">Growth factor receptor-bound protein 2</fullName>
    </submittedName>
</protein>
<evidence type="ECO:0000256" key="2">
    <source>
        <dbReference type="ARBA" id="ARBA00022999"/>
    </source>
</evidence>
<keyword evidence="1 4" id="KW-0728">SH3 domain</keyword>
<dbReference type="PROSITE" id="PS50002">
    <property type="entry name" value="SH3"/>
    <property type="match status" value="2"/>
</dbReference>
<dbReference type="Pfam" id="PF00017">
    <property type="entry name" value="SH2"/>
    <property type="match status" value="1"/>
</dbReference>
<dbReference type="PANTHER" id="PTHR46037">
    <property type="entry name" value="PROTEIN ENHANCER OF SEVENLESS 2B"/>
    <property type="match status" value="1"/>
</dbReference>
<dbReference type="InterPro" id="IPR001452">
    <property type="entry name" value="SH3_domain"/>
</dbReference>
<comment type="caution">
    <text evidence="7">The sequence shown here is derived from an EMBL/GenBank/DDBJ whole genome shotgun (WGS) entry which is preliminary data.</text>
</comment>
<reference evidence="7 8" key="1">
    <citation type="submission" date="2024-11" db="EMBL/GenBank/DDBJ databases">
        <title>Adaptive evolution of stress response genes in parasites aligns with host niche diversity.</title>
        <authorList>
            <person name="Hahn C."/>
            <person name="Resl P."/>
        </authorList>
    </citation>
    <scope>NUCLEOTIDE SEQUENCE [LARGE SCALE GENOMIC DNA]</scope>
    <source>
        <strain evidence="7">EGGRZ-B1_66</strain>
        <tissue evidence="7">Body</tissue>
    </source>
</reference>
<dbReference type="PRINTS" id="PR00452">
    <property type="entry name" value="SH3DOMAIN"/>
</dbReference>
<dbReference type="Gene3D" id="2.30.30.40">
    <property type="entry name" value="SH3 Domains"/>
    <property type="match status" value="2"/>
</dbReference>
<dbReference type="CDD" id="cd09941">
    <property type="entry name" value="SH2_Grb2_like"/>
    <property type="match status" value="1"/>
</dbReference>
<sequence length="299" mass="33532">MEAKALHSFVPENSDELAFREGSTVYIINMDEEPSWYRGRQNGKEGLVPKNYLRLDPNSWFVPNCSRLEAEARLAEKDLTGNYIQPDGAFILRHSENNPGSFSISVKEGVFVLHFRVFYEEPGSYFIWTSKFSSINKLIDHHRHSTIYGLRTLLLKDCIRSENFGPDGAGSPYKGPQATTVNNGNTGMRNQAAPFSGVSQRSIPRTDRAPAVAQLPPGLQTSDKTGHICVALFDFRPDFTEEMGFLRGDMIEILAEEDENWWLGRMINHKTGLPLEPLTQGLFPSNYVKMLPSNSAGGK</sequence>
<name>A0ABD2QGI8_9PLAT</name>
<dbReference type="SUPFAM" id="SSF55550">
    <property type="entry name" value="SH2 domain"/>
    <property type="match status" value="1"/>
</dbReference>
<dbReference type="InterPro" id="IPR036860">
    <property type="entry name" value="SH2_dom_sf"/>
</dbReference>
<evidence type="ECO:0000259" key="5">
    <source>
        <dbReference type="PROSITE" id="PS50001"/>
    </source>
</evidence>
<feature type="domain" description="SH3" evidence="6">
    <location>
        <begin position="224"/>
        <end position="293"/>
    </location>
</feature>
<evidence type="ECO:0000256" key="1">
    <source>
        <dbReference type="ARBA" id="ARBA00022443"/>
    </source>
</evidence>
<keyword evidence="2 3" id="KW-0727">SH2 domain</keyword>
<evidence type="ECO:0000259" key="6">
    <source>
        <dbReference type="PROSITE" id="PS50002"/>
    </source>
</evidence>